<dbReference type="RefSeq" id="WP_014632253.1">
    <property type="nucleotide sequence ID" value="NC_017590.1"/>
</dbReference>
<dbReference type="HOGENOM" id="CLU_169740_0_0_0"/>
<name>H9ZV68_THETH</name>
<proteinExistence type="predicted"/>
<dbReference type="AlphaFoldDB" id="H9ZV68"/>
<evidence type="ECO:0000313" key="2">
    <source>
        <dbReference type="Proteomes" id="UP000007388"/>
    </source>
</evidence>
<protein>
    <submittedName>
        <fullName evidence="1">Uncharacterized protein</fullName>
    </submittedName>
</protein>
<dbReference type="Proteomes" id="UP000007388">
    <property type="component" value="Plasmid pTTJL1802"/>
</dbReference>
<dbReference type="KEGG" id="ttl:TtJL18_2403"/>
<geneLocation type="plasmid" evidence="1 2">
    <name>pTTJL1802</name>
</geneLocation>
<sequence>MERLVRIVVRFRGGGVFSFDSREGREAEDLQRYLAMFPGKEVERIEEQVYDPSHPRRFRYLVREDLMGVIHGAGKD</sequence>
<dbReference type="PATRIC" id="fig|798128.4.peg.2341"/>
<accession>H9ZV68</accession>
<dbReference type="EMBL" id="CP003254">
    <property type="protein sequence ID" value="AFH40228.1"/>
    <property type="molecule type" value="Genomic_DNA"/>
</dbReference>
<evidence type="ECO:0000313" key="1">
    <source>
        <dbReference type="EMBL" id="AFH40228.1"/>
    </source>
</evidence>
<reference evidence="1 2" key="1">
    <citation type="journal article" date="2013" name="Genome Announc.">
        <title>Whole Genome Sequencing of Thermus oshimai JL-2 and Thermus thermophilus JL-18, Incomplete Denitrifiers from the United States Great Basin.</title>
        <authorList>
            <person name="Murugapiran S.K."/>
            <person name="Huntemann M."/>
            <person name="Wei C.L."/>
            <person name="Han J."/>
            <person name="Detter J.C."/>
            <person name="Han C.S."/>
            <person name="Erkkila T.H."/>
            <person name="Teshima H."/>
            <person name="Chen A."/>
            <person name="Kyrpides N."/>
            <person name="Mavrommatis K."/>
            <person name="Markowitz V."/>
            <person name="Szeto E."/>
            <person name="Ivanova N."/>
            <person name="Pagani I."/>
            <person name="Lam J."/>
            <person name="McDonald A.I."/>
            <person name="Dodsworth J.A."/>
            <person name="Pati A."/>
            <person name="Goodwin L."/>
            <person name="Peters L."/>
            <person name="Pitluck S."/>
            <person name="Woyke T."/>
            <person name="Hedlund B.P."/>
        </authorList>
    </citation>
    <scope>NUCLEOTIDE SEQUENCE [LARGE SCALE GENOMIC DNA]</scope>
    <source>
        <strain evidence="1 2">JL-18</strain>
        <plasmid evidence="1 2">pTTJL1802</plasmid>
    </source>
</reference>
<keyword evidence="1" id="KW-0614">Plasmid</keyword>
<gene>
    <name evidence="1" type="ORF">TtJL18_2403</name>
</gene>
<organism evidence="1 2">
    <name type="scientific">Thermus thermophilus JL-18</name>
    <dbReference type="NCBI Taxonomy" id="798128"/>
    <lineage>
        <taxon>Bacteria</taxon>
        <taxon>Thermotogati</taxon>
        <taxon>Deinococcota</taxon>
        <taxon>Deinococci</taxon>
        <taxon>Thermales</taxon>
        <taxon>Thermaceae</taxon>
        <taxon>Thermus</taxon>
    </lineage>
</organism>